<accession>A0A7X8RI02</accession>
<dbReference type="AlphaFoldDB" id="A0A7X8RI02"/>
<dbReference type="SUPFAM" id="SSF52540">
    <property type="entry name" value="P-loop containing nucleoside triphosphate hydrolases"/>
    <property type="match status" value="1"/>
</dbReference>
<feature type="domain" description="ABC transporter" evidence="2">
    <location>
        <begin position="20"/>
        <end position="82"/>
    </location>
</feature>
<dbReference type="Pfam" id="PF00005">
    <property type="entry name" value="ABC_tran"/>
    <property type="match status" value="1"/>
</dbReference>
<organism evidence="3 4">
    <name type="scientific">Corynebacterium pollutisoli</name>
    <dbReference type="NCBI Taxonomy" id="1610489"/>
    <lineage>
        <taxon>Bacteria</taxon>
        <taxon>Bacillati</taxon>
        <taxon>Actinomycetota</taxon>
        <taxon>Actinomycetes</taxon>
        <taxon>Mycobacteriales</taxon>
        <taxon>Corynebacteriaceae</taxon>
        <taxon>Corynebacterium</taxon>
    </lineage>
</organism>
<reference evidence="3 4" key="1">
    <citation type="journal article" date="2020" name="Biotechnol. Biofuels">
        <title>New insights from the biogas microbiome by comprehensive genome-resolved metagenomics of nearly 1600 species originating from multiple anaerobic digesters.</title>
        <authorList>
            <person name="Campanaro S."/>
            <person name="Treu L."/>
            <person name="Rodriguez-R L.M."/>
            <person name="Kovalovszki A."/>
            <person name="Ziels R.M."/>
            <person name="Maus I."/>
            <person name="Zhu X."/>
            <person name="Kougias P.G."/>
            <person name="Basile A."/>
            <person name="Luo G."/>
            <person name="Schluter A."/>
            <person name="Konstantinidis K.T."/>
            <person name="Angelidaki I."/>
        </authorList>
    </citation>
    <scope>NUCLEOTIDE SEQUENCE [LARGE SCALE GENOMIC DNA]</scope>
    <source>
        <strain evidence="3">AS23ysBPME_344</strain>
    </source>
</reference>
<dbReference type="GO" id="GO:0005524">
    <property type="term" value="F:ATP binding"/>
    <property type="evidence" value="ECO:0007669"/>
    <property type="project" value="UniProtKB-KW"/>
</dbReference>
<evidence type="ECO:0000313" key="4">
    <source>
        <dbReference type="Proteomes" id="UP000568696"/>
    </source>
</evidence>
<keyword evidence="3" id="KW-0067">ATP-binding</keyword>
<dbReference type="PANTHER" id="PTHR42734">
    <property type="entry name" value="METAL TRANSPORT SYSTEM ATP-BINDING PROTEIN TM_0124-RELATED"/>
    <property type="match status" value="1"/>
</dbReference>
<proteinExistence type="predicted"/>
<keyword evidence="1" id="KW-0813">Transport</keyword>
<dbReference type="InterPro" id="IPR003439">
    <property type="entry name" value="ABC_transporter-like_ATP-bd"/>
</dbReference>
<keyword evidence="3" id="KW-0547">Nucleotide-binding</keyword>
<sequence>MSVLTVSGLRVDLAGRRVIDDASLSVGAGEFLGLLGPNGAGKTTLLRSVLGLVPVAAGRIDIAGHRGRDLRRQVGYVPQRHDVAWDFPLDVRTAVATGTRAELDRPEPWMATFGVRPGSPLLTSVGVSA</sequence>
<protein>
    <submittedName>
        <fullName evidence="3">ATP-binding cassette domain-containing protein</fullName>
    </submittedName>
</protein>
<comment type="caution">
    <text evidence="3">The sequence shown here is derived from an EMBL/GenBank/DDBJ whole genome shotgun (WGS) entry which is preliminary data.</text>
</comment>
<dbReference type="EMBL" id="JAAYSN010000290">
    <property type="protein sequence ID" value="NLP40127.1"/>
    <property type="molecule type" value="Genomic_DNA"/>
</dbReference>
<gene>
    <name evidence="3" type="ORF">GX356_10500</name>
</gene>
<evidence type="ECO:0000256" key="1">
    <source>
        <dbReference type="ARBA" id="ARBA00022448"/>
    </source>
</evidence>
<dbReference type="Proteomes" id="UP000568696">
    <property type="component" value="Unassembled WGS sequence"/>
</dbReference>
<dbReference type="GO" id="GO:0016887">
    <property type="term" value="F:ATP hydrolysis activity"/>
    <property type="evidence" value="ECO:0007669"/>
    <property type="project" value="InterPro"/>
</dbReference>
<dbReference type="InterPro" id="IPR027417">
    <property type="entry name" value="P-loop_NTPase"/>
</dbReference>
<dbReference type="Gene3D" id="3.40.50.300">
    <property type="entry name" value="P-loop containing nucleotide triphosphate hydrolases"/>
    <property type="match status" value="1"/>
</dbReference>
<evidence type="ECO:0000259" key="2">
    <source>
        <dbReference type="Pfam" id="PF00005"/>
    </source>
</evidence>
<dbReference type="InterPro" id="IPR050153">
    <property type="entry name" value="Metal_Ion_Import_ABC"/>
</dbReference>
<evidence type="ECO:0000313" key="3">
    <source>
        <dbReference type="EMBL" id="NLP40127.1"/>
    </source>
</evidence>
<name>A0A7X8RI02_9CORY</name>